<dbReference type="EMBL" id="FOCL01000002">
    <property type="protein sequence ID" value="SEM98002.1"/>
    <property type="molecule type" value="Genomic_DNA"/>
</dbReference>
<accession>A0A1H8CT07</accession>
<sequence length="224" mass="25491">MKNYKLYCLFVFIFLCAQAKAQYLSDYSGRPYFLPTHDDVQGNPLLTDTWFKGTVEFVNGKTAAAVLDYNAYGDELLFKNPKDSSVQAFVDPVKGFTLKDAAIENSDATDFSFSSGFPPVDDQTTKTFYMVVGEGKVKLLKYYKKRVVESQDFTSMIKTKSFLLANAYYLFNNNQMTKIKPTQKNILDALSDKADKMQQYVKTNKVDFKSDVALAKLFSYYNSL</sequence>
<evidence type="ECO:0000313" key="2">
    <source>
        <dbReference type="EMBL" id="SEM98002.1"/>
    </source>
</evidence>
<organism evidence="2 3">
    <name type="scientific">Mucilaginibacter gossypiicola</name>
    <dbReference type="NCBI Taxonomy" id="551995"/>
    <lineage>
        <taxon>Bacteria</taxon>
        <taxon>Pseudomonadati</taxon>
        <taxon>Bacteroidota</taxon>
        <taxon>Sphingobacteriia</taxon>
        <taxon>Sphingobacteriales</taxon>
        <taxon>Sphingobacteriaceae</taxon>
        <taxon>Mucilaginibacter</taxon>
    </lineage>
</organism>
<dbReference type="OrthoDB" id="680837at2"/>
<evidence type="ECO:0000256" key="1">
    <source>
        <dbReference type="SAM" id="SignalP"/>
    </source>
</evidence>
<dbReference type="Proteomes" id="UP000198942">
    <property type="component" value="Unassembled WGS sequence"/>
</dbReference>
<feature type="signal peptide" evidence="1">
    <location>
        <begin position="1"/>
        <end position="21"/>
    </location>
</feature>
<name>A0A1H8CT07_9SPHI</name>
<evidence type="ECO:0000313" key="3">
    <source>
        <dbReference type="Proteomes" id="UP000198942"/>
    </source>
</evidence>
<dbReference type="STRING" id="551995.SAMN05192574_10264"/>
<dbReference type="AlphaFoldDB" id="A0A1H8CT07"/>
<proteinExistence type="predicted"/>
<keyword evidence="3" id="KW-1185">Reference proteome</keyword>
<dbReference type="RefSeq" id="WP_091208811.1">
    <property type="nucleotide sequence ID" value="NZ_FOCL01000002.1"/>
</dbReference>
<reference evidence="3" key="1">
    <citation type="submission" date="2016-10" db="EMBL/GenBank/DDBJ databases">
        <authorList>
            <person name="Varghese N."/>
            <person name="Submissions S."/>
        </authorList>
    </citation>
    <scope>NUCLEOTIDE SEQUENCE [LARGE SCALE GENOMIC DNA]</scope>
    <source>
        <strain evidence="3">Gh-48</strain>
    </source>
</reference>
<protein>
    <recommendedName>
        <fullName evidence="4">WG containing repeat-containing protein</fullName>
    </recommendedName>
</protein>
<evidence type="ECO:0008006" key="4">
    <source>
        <dbReference type="Google" id="ProtNLM"/>
    </source>
</evidence>
<keyword evidence="1" id="KW-0732">Signal</keyword>
<gene>
    <name evidence="2" type="ORF">SAMN05192574_10264</name>
</gene>
<feature type="chain" id="PRO_5011548232" description="WG containing repeat-containing protein" evidence="1">
    <location>
        <begin position="22"/>
        <end position="224"/>
    </location>
</feature>